<name>A0A7S4ISZ6_9EUKA</name>
<dbReference type="GO" id="GO:0005634">
    <property type="term" value="C:nucleus"/>
    <property type="evidence" value="ECO:0007669"/>
    <property type="project" value="TreeGrafter"/>
</dbReference>
<sequence length="171" mass="18730">MFACIVDGLMVNTSFTQVDTYKYTIDLPVPARDNGSAVKVCVFLTGQTPLPDGAAAAIHCAWSPEFAFVPSSFLTNAKPSTIFSLVPPIGGNLALRLGISVEQDSQVVTQQMYKVAIEGHEIAKKVAQHFHNYVGSFPQAQSQGVPLAILDKWFANFEQKLRSNPQFLERQ</sequence>
<comment type="similarity">
    <text evidence="1">Belongs to the OPI10 family.</text>
</comment>
<dbReference type="PANTHER" id="PTHR12925">
    <property type="entry name" value="HIKESHI FAMILY MEMBER"/>
    <property type="match status" value="1"/>
</dbReference>
<dbReference type="Pfam" id="PF05603">
    <property type="entry name" value="Hikeshi-like_N"/>
    <property type="match status" value="1"/>
</dbReference>
<evidence type="ECO:0000259" key="2">
    <source>
        <dbReference type="Pfam" id="PF05603"/>
    </source>
</evidence>
<proteinExistence type="inferred from homology"/>
<dbReference type="Pfam" id="PF21057">
    <property type="entry name" value="Hikeshi-like_C"/>
    <property type="match status" value="1"/>
</dbReference>
<dbReference type="GO" id="GO:0005829">
    <property type="term" value="C:cytosol"/>
    <property type="evidence" value="ECO:0007669"/>
    <property type="project" value="TreeGrafter"/>
</dbReference>
<dbReference type="PANTHER" id="PTHR12925:SF0">
    <property type="entry name" value="PROTEIN HIKESHI"/>
    <property type="match status" value="1"/>
</dbReference>
<dbReference type="GO" id="GO:0061608">
    <property type="term" value="F:nuclear import signal receptor activity"/>
    <property type="evidence" value="ECO:0007669"/>
    <property type="project" value="TreeGrafter"/>
</dbReference>
<evidence type="ECO:0008006" key="5">
    <source>
        <dbReference type="Google" id="ProtNLM"/>
    </source>
</evidence>
<accession>A0A7S4ISZ6</accession>
<feature type="domain" description="Hikeshi-like C-terminal" evidence="3">
    <location>
        <begin position="121"/>
        <end position="170"/>
    </location>
</feature>
<dbReference type="EMBL" id="HBKP01023754">
    <property type="protein sequence ID" value="CAE2238603.1"/>
    <property type="molecule type" value="Transcribed_RNA"/>
</dbReference>
<feature type="domain" description="Hikeshi-like N-terminal" evidence="2">
    <location>
        <begin position="5"/>
        <end position="85"/>
    </location>
</feature>
<protein>
    <recommendedName>
        <fullName evidence="5">Hikeshi-like domain-containing protein</fullName>
    </recommendedName>
</protein>
<dbReference type="GO" id="GO:0006606">
    <property type="term" value="P:protein import into nucleus"/>
    <property type="evidence" value="ECO:0007669"/>
    <property type="project" value="TreeGrafter"/>
</dbReference>
<reference evidence="4" key="1">
    <citation type="submission" date="2021-01" db="EMBL/GenBank/DDBJ databases">
        <authorList>
            <person name="Corre E."/>
            <person name="Pelletier E."/>
            <person name="Niang G."/>
            <person name="Scheremetjew M."/>
            <person name="Finn R."/>
            <person name="Kale V."/>
            <person name="Holt S."/>
            <person name="Cochrane G."/>
            <person name="Meng A."/>
            <person name="Brown T."/>
            <person name="Cohen L."/>
        </authorList>
    </citation>
    <scope>NUCLEOTIDE SEQUENCE</scope>
    <source>
        <strain evidence="4">DIVA3 518/3/11/1/6</strain>
    </source>
</reference>
<evidence type="ECO:0000259" key="3">
    <source>
        <dbReference type="Pfam" id="PF21057"/>
    </source>
</evidence>
<evidence type="ECO:0000256" key="1">
    <source>
        <dbReference type="ARBA" id="ARBA00006623"/>
    </source>
</evidence>
<dbReference type="InterPro" id="IPR048364">
    <property type="entry name" value="Hikeshi-like_C"/>
</dbReference>
<organism evidence="4">
    <name type="scientific">Vannella robusta</name>
    <dbReference type="NCBI Taxonomy" id="1487602"/>
    <lineage>
        <taxon>Eukaryota</taxon>
        <taxon>Amoebozoa</taxon>
        <taxon>Discosea</taxon>
        <taxon>Flabellinia</taxon>
        <taxon>Vannellidae</taxon>
        <taxon>Vannella</taxon>
    </lineage>
</organism>
<gene>
    <name evidence="4" type="ORF">VSP0166_LOCUS16586</name>
</gene>
<dbReference type="InterPro" id="IPR031318">
    <property type="entry name" value="OPI10"/>
</dbReference>
<dbReference type="AlphaFoldDB" id="A0A7S4ISZ6"/>
<evidence type="ECO:0000313" key="4">
    <source>
        <dbReference type="EMBL" id="CAE2238603.1"/>
    </source>
</evidence>
<dbReference type="InterPro" id="IPR008493">
    <property type="entry name" value="Hikeshi-like_N"/>
</dbReference>